<accession>A0ABW0YKM0</accession>
<evidence type="ECO:0000313" key="2">
    <source>
        <dbReference type="Proteomes" id="UP001596142"/>
    </source>
</evidence>
<evidence type="ECO:0008006" key="3">
    <source>
        <dbReference type="Google" id="ProtNLM"/>
    </source>
</evidence>
<keyword evidence="2" id="KW-1185">Reference proteome</keyword>
<reference evidence="2" key="1">
    <citation type="journal article" date="2019" name="Int. J. Syst. Evol. Microbiol.">
        <title>The Global Catalogue of Microorganisms (GCM) 10K type strain sequencing project: providing services to taxonomists for standard genome sequencing and annotation.</title>
        <authorList>
            <consortium name="The Broad Institute Genomics Platform"/>
            <consortium name="The Broad Institute Genome Sequencing Center for Infectious Disease"/>
            <person name="Wu L."/>
            <person name="Ma J."/>
        </authorList>
    </citation>
    <scope>NUCLEOTIDE SEQUENCE [LARGE SCALE GENOMIC DNA]</scope>
    <source>
        <strain evidence="2">CECT 7184</strain>
    </source>
</reference>
<organism evidence="1 2">
    <name type="scientific">Thalassorhabdus alkalitolerans</name>
    <dbReference type="NCBI Taxonomy" id="2282697"/>
    <lineage>
        <taxon>Bacteria</taxon>
        <taxon>Bacillati</taxon>
        <taxon>Bacillota</taxon>
        <taxon>Bacilli</taxon>
        <taxon>Bacillales</taxon>
        <taxon>Bacillaceae</taxon>
        <taxon>Thalassorhabdus</taxon>
    </lineage>
</organism>
<proteinExistence type="predicted"/>
<sequence length="124" mass="13920">MKVTYLIVSFIAINGLLIGCSDQRSVEFVGEGNNWDVKYTAHIQEENQEDIDYIIRCIGSNAPPDTINYKIDSLEVTGAALNENAYVEHTNNSCSGCTITNKNDELEVTIKWEEESESFYLTSN</sequence>
<dbReference type="Proteomes" id="UP001596142">
    <property type="component" value="Unassembled WGS sequence"/>
</dbReference>
<dbReference type="EMBL" id="JBHSOZ010000003">
    <property type="protein sequence ID" value="MFC5711932.1"/>
    <property type="molecule type" value="Genomic_DNA"/>
</dbReference>
<name>A0ABW0YKM0_9BACI</name>
<evidence type="ECO:0000313" key="1">
    <source>
        <dbReference type="EMBL" id="MFC5711932.1"/>
    </source>
</evidence>
<dbReference type="PROSITE" id="PS51257">
    <property type="entry name" value="PROKAR_LIPOPROTEIN"/>
    <property type="match status" value="1"/>
</dbReference>
<gene>
    <name evidence="1" type="ORF">ACFPU1_04005</name>
</gene>
<dbReference type="RefSeq" id="WP_385938886.1">
    <property type="nucleotide sequence ID" value="NZ_JBHSOZ010000003.1"/>
</dbReference>
<comment type="caution">
    <text evidence="1">The sequence shown here is derived from an EMBL/GenBank/DDBJ whole genome shotgun (WGS) entry which is preliminary data.</text>
</comment>
<protein>
    <recommendedName>
        <fullName evidence="3">Lipoprotein</fullName>
    </recommendedName>
</protein>